<evidence type="ECO:0000256" key="13">
    <source>
        <dbReference type="PIRSR" id="PIRSR602401-1"/>
    </source>
</evidence>
<evidence type="ECO:0000256" key="1">
    <source>
        <dbReference type="ARBA" id="ARBA00001971"/>
    </source>
</evidence>
<keyword evidence="12" id="KW-0472">Membrane</keyword>
<keyword evidence="8" id="KW-0492">Microsome</keyword>
<comment type="similarity">
    <text evidence="4 14">Belongs to the cytochrome P450 family.</text>
</comment>
<dbReference type="SUPFAM" id="SSF48264">
    <property type="entry name" value="Cytochrome P450"/>
    <property type="match status" value="1"/>
</dbReference>
<keyword evidence="11 14" id="KW-0503">Monooxygenase</keyword>
<keyword evidence="5 13" id="KW-0349">Heme</keyword>
<dbReference type="Pfam" id="PF00067">
    <property type="entry name" value="p450"/>
    <property type="match status" value="2"/>
</dbReference>
<evidence type="ECO:0000256" key="10">
    <source>
        <dbReference type="ARBA" id="ARBA00023004"/>
    </source>
</evidence>
<accession>A0A6H5G867</accession>
<keyword evidence="16" id="KW-1185">Reference proteome</keyword>
<dbReference type="EMBL" id="CADCXU010006413">
    <property type="protein sequence ID" value="CAA9997974.1"/>
    <property type="molecule type" value="Genomic_DNA"/>
</dbReference>
<dbReference type="InterPro" id="IPR002401">
    <property type="entry name" value="Cyt_P450_E_grp-I"/>
</dbReference>
<comment type="subcellular location">
    <subcellularLocation>
        <location evidence="3">Endoplasmic reticulum membrane</location>
        <topology evidence="3">Peripheral membrane protein</topology>
    </subcellularLocation>
    <subcellularLocation>
        <location evidence="2">Microsome membrane</location>
        <topology evidence="2">Peripheral membrane protein</topology>
    </subcellularLocation>
</comment>
<evidence type="ECO:0000256" key="14">
    <source>
        <dbReference type="RuleBase" id="RU000461"/>
    </source>
</evidence>
<organism evidence="15 16">
    <name type="scientific">Nesidiocoris tenuis</name>
    <dbReference type="NCBI Taxonomy" id="355587"/>
    <lineage>
        <taxon>Eukaryota</taxon>
        <taxon>Metazoa</taxon>
        <taxon>Ecdysozoa</taxon>
        <taxon>Arthropoda</taxon>
        <taxon>Hexapoda</taxon>
        <taxon>Insecta</taxon>
        <taxon>Pterygota</taxon>
        <taxon>Neoptera</taxon>
        <taxon>Paraneoptera</taxon>
        <taxon>Hemiptera</taxon>
        <taxon>Heteroptera</taxon>
        <taxon>Panheteroptera</taxon>
        <taxon>Cimicomorpha</taxon>
        <taxon>Miridae</taxon>
        <taxon>Dicyphina</taxon>
        <taxon>Nesidiocoris</taxon>
    </lineage>
</organism>
<dbReference type="PRINTS" id="PR00385">
    <property type="entry name" value="P450"/>
</dbReference>
<evidence type="ECO:0000256" key="7">
    <source>
        <dbReference type="ARBA" id="ARBA00022824"/>
    </source>
</evidence>
<dbReference type="CDD" id="cd20628">
    <property type="entry name" value="CYP4"/>
    <property type="match status" value="1"/>
</dbReference>
<evidence type="ECO:0008006" key="17">
    <source>
        <dbReference type="Google" id="ProtNLM"/>
    </source>
</evidence>
<dbReference type="GO" id="GO:0005789">
    <property type="term" value="C:endoplasmic reticulum membrane"/>
    <property type="evidence" value="ECO:0007669"/>
    <property type="project" value="UniProtKB-SubCell"/>
</dbReference>
<evidence type="ECO:0000256" key="2">
    <source>
        <dbReference type="ARBA" id="ARBA00004174"/>
    </source>
</evidence>
<dbReference type="InterPro" id="IPR017972">
    <property type="entry name" value="Cyt_P450_CS"/>
</dbReference>
<evidence type="ECO:0000256" key="8">
    <source>
        <dbReference type="ARBA" id="ARBA00022848"/>
    </source>
</evidence>
<dbReference type="InterPro" id="IPR036396">
    <property type="entry name" value="Cyt_P450_sf"/>
</dbReference>
<evidence type="ECO:0000256" key="3">
    <source>
        <dbReference type="ARBA" id="ARBA00004406"/>
    </source>
</evidence>
<dbReference type="InterPro" id="IPR050196">
    <property type="entry name" value="Cytochrome_P450_Monoox"/>
</dbReference>
<evidence type="ECO:0000256" key="11">
    <source>
        <dbReference type="ARBA" id="ARBA00023033"/>
    </source>
</evidence>
<evidence type="ECO:0000256" key="12">
    <source>
        <dbReference type="ARBA" id="ARBA00023136"/>
    </source>
</evidence>
<dbReference type="Gene3D" id="1.10.630.10">
    <property type="entry name" value="Cytochrome P450"/>
    <property type="match status" value="2"/>
</dbReference>
<dbReference type="OrthoDB" id="1470350at2759"/>
<dbReference type="GO" id="GO:0020037">
    <property type="term" value="F:heme binding"/>
    <property type="evidence" value="ECO:0007669"/>
    <property type="project" value="InterPro"/>
</dbReference>
<evidence type="ECO:0000256" key="9">
    <source>
        <dbReference type="ARBA" id="ARBA00023002"/>
    </source>
</evidence>
<reference evidence="15 16" key="1">
    <citation type="submission" date="2020-02" db="EMBL/GenBank/DDBJ databases">
        <authorList>
            <person name="Ferguson B K."/>
        </authorList>
    </citation>
    <scope>NUCLEOTIDE SEQUENCE [LARGE SCALE GENOMIC DNA]</scope>
</reference>
<evidence type="ECO:0000313" key="15">
    <source>
        <dbReference type="EMBL" id="CAA9997974.1"/>
    </source>
</evidence>
<keyword evidence="6 13" id="KW-0479">Metal-binding</keyword>
<evidence type="ECO:0000256" key="4">
    <source>
        <dbReference type="ARBA" id="ARBA00010617"/>
    </source>
</evidence>
<dbReference type="GO" id="GO:0016705">
    <property type="term" value="F:oxidoreductase activity, acting on paired donors, with incorporation or reduction of molecular oxygen"/>
    <property type="evidence" value="ECO:0007669"/>
    <property type="project" value="InterPro"/>
</dbReference>
<evidence type="ECO:0000256" key="5">
    <source>
        <dbReference type="ARBA" id="ARBA00022617"/>
    </source>
</evidence>
<proteinExistence type="inferred from homology"/>
<dbReference type="Proteomes" id="UP000479000">
    <property type="component" value="Unassembled WGS sequence"/>
</dbReference>
<keyword evidence="10 13" id="KW-0408">Iron</keyword>
<comment type="cofactor">
    <cofactor evidence="1 13">
        <name>heme</name>
        <dbReference type="ChEBI" id="CHEBI:30413"/>
    </cofactor>
</comment>
<dbReference type="GO" id="GO:0005506">
    <property type="term" value="F:iron ion binding"/>
    <property type="evidence" value="ECO:0007669"/>
    <property type="project" value="InterPro"/>
</dbReference>
<sequence>MWLLCLLFVAVFVLFILQQIFHIPPLRTILKFARLPGPVRIPFVGLALELLFVEPWDSLNLINKYCKQYNDFFNAYVLGVPIAVLQDPDDIKVVLSSNYHIDKGVYYKFLEPWLAGGLIPSGGDKWRTRRRLLNPTFHNRILEDNIGNFWKNTRFMTQCMLNNCATGPIKLKDYLNPCALDIICETAMGVCLNAQSSKNQDFTNAIQRYLEALLFRVLNPYLKREWMWKLTPHGRRSTEDIKTLHNYGRNGHDTSSGTSVYALWILGHHPEIQEKVYEELYEIFGEDDREVMMEDLQKMIYLEKIIKETLRILPIVPVIMRQLSQDLHLAGKPSIPAGANVLISPFLLHRNDKYYPNPDTFDPERFGREECATRHPFAYIPFSAGPRSCIGQKFAMLQLKVILSTVLRFCKITSITKYEEVKFIPAVVLHSTVPIEVRVEPRLTERPKTPQSLGL</sequence>
<name>A0A6H5G867_9HEMI</name>
<dbReference type="PANTHER" id="PTHR24291">
    <property type="entry name" value="CYTOCHROME P450 FAMILY 4"/>
    <property type="match status" value="1"/>
</dbReference>
<dbReference type="PANTHER" id="PTHR24291:SF189">
    <property type="entry name" value="CYTOCHROME P450 4C3-RELATED"/>
    <property type="match status" value="1"/>
</dbReference>
<dbReference type="PROSITE" id="PS00086">
    <property type="entry name" value="CYTOCHROME_P450"/>
    <property type="match status" value="1"/>
</dbReference>
<dbReference type="AlphaFoldDB" id="A0A6H5G867"/>
<dbReference type="GO" id="GO:0004497">
    <property type="term" value="F:monooxygenase activity"/>
    <property type="evidence" value="ECO:0007669"/>
    <property type="project" value="UniProtKB-KW"/>
</dbReference>
<keyword evidence="7" id="KW-0256">Endoplasmic reticulum</keyword>
<keyword evidence="9 14" id="KW-0560">Oxidoreductase</keyword>
<dbReference type="PRINTS" id="PR00463">
    <property type="entry name" value="EP450I"/>
</dbReference>
<evidence type="ECO:0000313" key="16">
    <source>
        <dbReference type="Proteomes" id="UP000479000"/>
    </source>
</evidence>
<gene>
    <name evidence="15" type="ORF">NTEN_LOCUS4268</name>
</gene>
<evidence type="ECO:0000256" key="6">
    <source>
        <dbReference type="ARBA" id="ARBA00022723"/>
    </source>
</evidence>
<protein>
    <recommendedName>
        <fullName evidence="17">Cytochrome P450</fullName>
    </recommendedName>
</protein>
<feature type="binding site" description="axial binding residue" evidence="13">
    <location>
        <position position="389"/>
    </location>
    <ligand>
        <name>heme</name>
        <dbReference type="ChEBI" id="CHEBI:30413"/>
    </ligand>
    <ligandPart>
        <name>Fe</name>
        <dbReference type="ChEBI" id="CHEBI:18248"/>
    </ligandPart>
</feature>
<dbReference type="InterPro" id="IPR001128">
    <property type="entry name" value="Cyt_P450"/>
</dbReference>